<dbReference type="Proteomes" id="UP000219369">
    <property type="component" value="Unassembled WGS sequence"/>
</dbReference>
<keyword evidence="1" id="KW-0472">Membrane</keyword>
<evidence type="ECO:0000313" key="2">
    <source>
        <dbReference type="EMBL" id="SCO76726.1"/>
    </source>
</evidence>
<gene>
    <name evidence="2" type="ORF">FRV6_00938</name>
</gene>
<proteinExistence type="predicted"/>
<protein>
    <submittedName>
        <fullName evidence="2">Uncharacterized protein</fullName>
    </submittedName>
</protein>
<feature type="transmembrane region" description="Helical" evidence="1">
    <location>
        <begin position="80"/>
        <end position="101"/>
    </location>
</feature>
<keyword evidence="1" id="KW-1133">Transmembrane helix</keyword>
<dbReference type="OrthoDB" id="1523883at2759"/>
<feature type="transmembrane region" description="Helical" evidence="1">
    <location>
        <begin position="166"/>
        <end position="184"/>
    </location>
</feature>
<keyword evidence="1" id="KW-0812">Transmembrane</keyword>
<feature type="transmembrane region" description="Helical" evidence="1">
    <location>
        <begin position="9"/>
        <end position="28"/>
    </location>
</feature>
<name>A0A2H3SJT7_FUSOX</name>
<dbReference type="VEuPathDB" id="FungiDB:FOC1_g10000351"/>
<accession>A0A2H3SJT7</accession>
<reference evidence="3" key="1">
    <citation type="submission" date="2016-09" db="EMBL/GenBank/DDBJ databases">
        <authorList>
            <person name="Guldener U."/>
        </authorList>
    </citation>
    <scope>NUCLEOTIDE SEQUENCE [LARGE SCALE GENOMIC DNA]</scope>
    <source>
        <strain evidence="3">V64-1</strain>
    </source>
</reference>
<evidence type="ECO:0000256" key="1">
    <source>
        <dbReference type="SAM" id="Phobius"/>
    </source>
</evidence>
<organism evidence="2 3">
    <name type="scientific">Fusarium oxysporum</name>
    <name type="common">Fusarium vascular wilt</name>
    <dbReference type="NCBI Taxonomy" id="5507"/>
    <lineage>
        <taxon>Eukaryota</taxon>
        <taxon>Fungi</taxon>
        <taxon>Dikarya</taxon>
        <taxon>Ascomycota</taxon>
        <taxon>Pezizomycotina</taxon>
        <taxon>Sordariomycetes</taxon>
        <taxon>Hypocreomycetidae</taxon>
        <taxon>Hypocreales</taxon>
        <taxon>Nectriaceae</taxon>
        <taxon>Fusarium</taxon>
        <taxon>Fusarium oxysporum species complex</taxon>
    </lineage>
</organism>
<dbReference type="VEuPathDB" id="FungiDB:FOIG_12694"/>
<dbReference type="VEuPathDB" id="FungiDB:FOXG_17610"/>
<evidence type="ECO:0000313" key="3">
    <source>
        <dbReference type="Proteomes" id="UP000219369"/>
    </source>
</evidence>
<dbReference type="VEuPathDB" id="FungiDB:FOZG_13656"/>
<sequence length="188" mass="20606">MASKTSQQIIWLLVSIVVLSTLFGLILPTKLLRLLPAISSIVSLQFAYDEYAFLSCWMLRQYRVQANELLPLWFTNWGPWGTKVVFGSFTLSLASGIANAVTSWNGTGAQTVVLFYMAGTLFAAGHLLIFGPKALGLLARIRRNDANASSTASLELWLEMHLTRSLVVDLPAVVCFITALLLAIESVV</sequence>
<dbReference type="AlphaFoldDB" id="A0A2H3SJT7"/>
<dbReference type="VEuPathDB" id="FungiDB:FOMG_17028"/>
<feature type="transmembrane region" description="Helical" evidence="1">
    <location>
        <begin position="113"/>
        <end position="135"/>
    </location>
</feature>
<dbReference type="EMBL" id="FMJY01000001">
    <property type="protein sequence ID" value="SCO76726.1"/>
    <property type="molecule type" value="Genomic_DNA"/>
</dbReference>